<dbReference type="GO" id="GO:0006400">
    <property type="term" value="P:tRNA modification"/>
    <property type="evidence" value="ECO:0007669"/>
    <property type="project" value="TreeGrafter"/>
</dbReference>
<evidence type="ECO:0000256" key="5">
    <source>
        <dbReference type="ARBA" id="ARBA00022694"/>
    </source>
</evidence>
<organism evidence="14 15">
    <name type="scientific">Roseospira marina</name>
    <dbReference type="NCBI Taxonomy" id="140057"/>
    <lineage>
        <taxon>Bacteria</taxon>
        <taxon>Pseudomonadati</taxon>
        <taxon>Pseudomonadota</taxon>
        <taxon>Alphaproteobacteria</taxon>
        <taxon>Rhodospirillales</taxon>
        <taxon>Rhodospirillaceae</taxon>
        <taxon>Roseospira</taxon>
    </lineage>
</organism>
<protein>
    <recommendedName>
        <fullName evidence="10">tRNA dimethylallyltransferase</fullName>
        <ecNumber evidence="10">2.5.1.75</ecNumber>
    </recommendedName>
    <alternativeName>
        <fullName evidence="10">Dimethylallyl diphosphate:tRNA dimethylallyltransferase</fullName>
        <shortName evidence="10">DMAPP:tRNA dimethylallyltransferase</shortName>
        <shortName evidence="10">DMATase</shortName>
    </alternativeName>
    <alternativeName>
        <fullName evidence="10">Isopentenyl-diphosphate:tRNA isopentenyltransferase</fullName>
        <shortName evidence="10">IPP transferase</shortName>
        <shortName evidence="10">IPPT</shortName>
        <shortName evidence="10">IPTase</shortName>
    </alternativeName>
</protein>
<dbReference type="Gene3D" id="1.10.20.140">
    <property type="match status" value="1"/>
</dbReference>
<reference evidence="14 15" key="1">
    <citation type="submission" date="2019-09" db="EMBL/GenBank/DDBJ databases">
        <title>Genome sequence of Roseospira marina, one of the more divergent members of the non-sulfur purple photosynthetic bacterial family, the Rhodospirillaceae.</title>
        <authorList>
            <person name="Meyer T."/>
            <person name="Kyndt J."/>
        </authorList>
    </citation>
    <scope>NUCLEOTIDE SEQUENCE [LARGE SCALE GENOMIC DNA]</scope>
    <source>
        <strain evidence="14 15">DSM 15113</strain>
    </source>
</reference>
<dbReference type="PANTHER" id="PTHR11088">
    <property type="entry name" value="TRNA DIMETHYLALLYLTRANSFERASE"/>
    <property type="match status" value="1"/>
</dbReference>
<dbReference type="EC" id="2.5.1.75" evidence="10"/>
<dbReference type="Pfam" id="PF01715">
    <property type="entry name" value="IPPT"/>
    <property type="match status" value="1"/>
</dbReference>
<comment type="caution">
    <text evidence="10">Lacks conserved residue(s) required for the propagation of feature annotation.</text>
</comment>
<feature type="binding site" evidence="10">
    <location>
        <begin position="19"/>
        <end position="24"/>
    </location>
    <ligand>
        <name>substrate</name>
    </ligand>
</feature>
<sequence length="323" mass="34895">MLRPMTTAALPLVLLAGPTASGKSRLALSLAERLEGTIINADSAQVYHDLRIVSARPTPDEEARVPHRLYGVLDGNAVCSAPRWADMAADAVRETWAADRLPLIVGGTGLYMKALTEGLAAMPDIPPAIRAEVRARVAALGPPAAHAALAARDPETAARLDPANPQRIARAWEVLEATGRPLAWWQRQPPAPPPLAARVLTLVLDPPADALRRVIDRRVETMLVAGALDEVSALRARGLPPDRPVLKAVGVPELSAYLTGALPWTEAVARMQAATRRYAKRQRTWLRGQITPDSILHTTDPTQFSESLADQSFAIVRRFLLTP</sequence>
<evidence type="ECO:0000256" key="10">
    <source>
        <dbReference type="HAMAP-Rule" id="MF_00185"/>
    </source>
</evidence>
<feature type="region of interest" description="Interaction with substrate tRNA" evidence="10">
    <location>
        <begin position="166"/>
        <end position="170"/>
    </location>
</feature>
<feature type="binding site" evidence="10">
    <location>
        <begin position="17"/>
        <end position="24"/>
    </location>
    <ligand>
        <name>ATP</name>
        <dbReference type="ChEBI" id="CHEBI:30616"/>
    </ligand>
</feature>
<dbReference type="Gene3D" id="3.40.50.300">
    <property type="entry name" value="P-loop containing nucleotide triphosphate hydrolases"/>
    <property type="match status" value="1"/>
</dbReference>
<comment type="function">
    <text evidence="2 10 12">Catalyzes the transfer of a dimethylallyl group onto the adenine at position 37 in tRNAs that read codons beginning with uridine, leading to the formation of N6-(dimethylallyl)adenosine (i(6)A).</text>
</comment>
<evidence type="ECO:0000256" key="6">
    <source>
        <dbReference type="ARBA" id="ARBA00022741"/>
    </source>
</evidence>
<comment type="subunit">
    <text evidence="10">Monomer.</text>
</comment>
<dbReference type="NCBIfam" id="TIGR00174">
    <property type="entry name" value="miaA"/>
    <property type="match status" value="1"/>
</dbReference>
<dbReference type="OrthoDB" id="9776390at2"/>
<keyword evidence="4 10" id="KW-0808">Transferase</keyword>
<dbReference type="InterPro" id="IPR027417">
    <property type="entry name" value="P-loop_NTPase"/>
</dbReference>
<comment type="similarity">
    <text evidence="3 10 13">Belongs to the IPP transferase family.</text>
</comment>
<keyword evidence="5 10" id="KW-0819">tRNA processing</keyword>
<evidence type="ECO:0000313" key="14">
    <source>
        <dbReference type="EMBL" id="KAA5605523.1"/>
    </source>
</evidence>
<dbReference type="EMBL" id="VWPJ01000009">
    <property type="protein sequence ID" value="KAA5605523.1"/>
    <property type="molecule type" value="Genomic_DNA"/>
</dbReference>
<evidence type="ECO:0000256" key="12">
    <source>
        <dbReference type="RuleBase" id="RU003784"/>
    </source>
</evidence>
<dbReference type="PANTHER" id="PTHR11088:SF60">
    <property type="entry name" value="TRNA DIMETHYLALLYLTRANSFERASE"/>
    <property type="match status" value="1"/>
</dbReference>
<evidence type="ECO:0000256" key="7">
    <source>
        <dbReference type="ARBA" id="ARBA00022840"/>
    </source>
</evidence>
<feature type="site" description="Interaction with substrate tRNA" evidence="10">
    <location>
        <position position="108"/>
    </location>
</feature>
<dbReference type="HAMAP" id="MF_00185">
    <property type="entry name" value="IPP_trans"/>
    <property type="match status" value="1"/>
</dbReference>
<gene>
    <name evidence="10 14" type="primary">miaA</name>
    <name evidence="14" type="ORF">F1188_11330</name>
</gene>
<dbReference type="GO" id="GO:0005524">
    <property type="term" value="F:ATP binding"/>
    <property type="evidence" value="ECO:0007669"/>
    <property type="project" value="UniProtKB-UniRule"/>
</dbReference>
<keyword evidence="15" id="KW-1185">Reference proteome</keyword>
<evidence type="ECO:0000256" key="13">
    <source>
        <dbReference type="RuleBase" id="RU003785"/>
    </source>
</evidence>
<accession>A0A5M6IB99</accession>
<dbReference type="RefSeq" id="WP_150062573.1">
    <property type="nucleotide sequence ID" value="NZ_JACHII010000017.1"/>
</dbReference>
<dbReference type="InterPro" id="IPR039657">
    <property type="entry name" value="Dimethylallyltransferase"/>
</dbReference>
<dbReference type="AlphaFoldDB" id="A0A5M6IB99"/>
<dbReference type="GO" id="GO:0052381">
    <property type="term" value="F:tRNA dimethylallyltransferase activity"/>
    <property type="evidence" value="ECO:0007669"/>
    <property type="project" value="UniProtKB-UniRule"/>
</dbReference>
<evidence type="ECO:0000256" key="11">
    <source>
        <dbReference type="RuleBase" id="RU003783"/>
    </source>
</evidence>
<name>A0A5M6IB99_9PROT</name>
<feature type="site" description="Interaction with substrate tRNA" evidence="10">
    <location>
        <position position="130"/>
    </location>
</feature>
<keyword evidence="7 10" id="KW-0067">ATP-binding</keyword>
<dbReference type="SUPFAM" id="SSF52540">
    <property type="entry name" value="P-loop containing nucleoside triphosphate hydrolases"/>
    <property type="match status" value="2"/>
</dbReference>
<evidence type="ECO:0000256" key="3">
    <source>
        <dbReference type="ARBA" id="ARBA00005842"/>
    </source>
</evidence>
<dbReference type="Proteomes" id="UP000324065">
    <property type="component" value="Unassembled WGS sequence"/>
</dbReference>
<evidence type="ECO:0000256" key="1">
    <source>
        <dbReference type="ARBA" id="ARBA00001946"/>
    </source>
</evidence>
<feature type="region of interest" description="Interaction with substrate tRNA" evidence="10">
    <location>
        <begin position="42"/>
        <end position="45"/>
    </location>
</feature>
<keyword evidence="6 10" id="KW-0547">Nucleotide-binding</keyword>
<evidence type="ECO:0000256" key="4">
    <source>
        <dbReference type="ARBA" id="ARBA00022679"/>
    </source>
</evidence>
<dbReference type="InterPro" id="IPR018022">
    <property type="entry name" value="IPT"/>
</dbReference>
<keyword evidence="8 10" id="KW-0460">Magnesium</keyword>
<comment type="caution">
    <text evidence="14">The sequence shown here is derived from an EMBL/GenBank/DDBJ whole genome shotgun (WGS) entry which is preliminary data.</text>
</comment>
<comment type="catalytic activity">
    <reaction evidence="9 10 11">
        <text>adenosine(37) in tRNA + dimethylallyl diphosphate = N(6)-dimethylallyladenosine(37) in tRNA + diphosphate</text>
        <dbReference type="Rhea" id="RHEA:26482"/>
        <dbReference type="Rhea" id="RHEA-COMP:10162"/>
        <dbReference type="Rhea" id="RHEA-COMP:10375"/>
        <dbReference type="ChEBI" id="CHEBI:33019"/>
        <dbReference type="ChEBI" id="CHEBI:57623"/>
        <dbReference type="ChEBI" id="CHEBI:74411"/>
        <dbReference type="ChEBI" id="CHEBI:74415"/>
        <dbReference type="EC" id="2.5.1.75"/>
    </reaction>
</comment>
<comment type="cofactor">
    <cofactor evidence="1 10">
        <name>Mg(2+)</name>
        <dbReference type="ChEBI" id="CHEBI:18420"/>
    </cofactor>
</comment>
<evidence type="ECO:0000256" key="2">
    <source>
        <dbReference type="ARBA" id="ARBA00003213"/>
    </source>
</evidence>
<evidence type="ECO:0000256" key="9">
    <source>
        <dbReference type="ARBA" id="ARBA00049563"/>
    </source>
</evidence>
<proteinExistence type="inferred from homology"/>
<evidence type="ECO:0000256" key="8">
    <source>
        <dbReference type="ARBA" id="ARBA00022842"/>
    </source>
</evidence>
<evidence type="ECO:0000313" key="15">
    <source>
        <dbReference type="Proteomes" id="UP000324065"/>
    </source>
</evidence>